<dbReference type="GO" id="GO:0006605">
    <property type="term" value="P:protein targeting"/>
    <property type="evidence" value="ECO:0007669"/>
    <property type="project" value="UniProtKB-UniRule"/>
</dbReference>
<dbReference type="Proteomes" id="UP000659630">
    <property type="component" value="Unassembled WGS sequence"/>
</dbReference>
<accession>A0A923L1E1</accession>
<feature type="transmembrane region" description="Helical" evidence="9">
    <location>
        <begin position="56"/>
        <end position="77"/>
    </location>
</feature>
<dbReference type="AlphaFoldDB" id="A0A923L1E1"/>
<dbReference type="EMBL" id="JACONZ010000003">
    <property type="protein sequence ID" value="MBC5581842.1"/>
    <property type="molecule type" value="Genomic_DNA"/>
</dbReference>
<comment type="subunit">
    <text evidence="9">Component of the Sec protein translocase complex. Heterotrimer consisting of SecY, SecE and SecG subunits. The heterotrimers can form oligomers, although 1 heterotrimer is thought to be able to translocate proteins. Interacts with the ribosome. Interacts with SecDF, and other proteins may be involved. Interacts with SecA.</text>
</comment>
<keyword evidence="11" id="KW-1185">Reference proteome</keyword>
<protein>
    <recommendedName>
        <fullName evidence="9">Protein translocase subunit SecE</fullName>
    </recommendedName>
</protein>
<evidence type="ECO:0000256" key="7">
    <source>
        <dbReference type="ARBA" id="ARBA00023010"/>
    </source>
</evidence>
<keyword evidence="4 9" id="KW-0812">Transmembrane</keyword>
<evidence type="ECO:0000256" key="5">
    <source>
        <dbReference type="ARBA" id="ARBA00022927"/>
    </source>
</evidence>
<organism evidence="10 11">
    <name type="scientific">Anaerofilum hominis</name>
    <dbReference type="NCBI Taxonomy" id="2763016"/>
    <lineage>
        <taxon>Bacteria</taxon>
        <taxon>Bacillati</taxon>
        <taxon>Bacillota</taxon>
        <taxon>Clostridia</taxon>
        <taxon>Eubacteriales</taxon>
        <taxon>Oscillospiraceae</taxon>
        <taxon>Anaerofilum</taxon>
    </lineage>
</organism>
<dbReference type="GO" id="GO:0043952">
    <property type="term" value="P:protein transport by the Sec complex"/>
    <property type="evidence" value="ECO:0007669"/>
    <property type="project" value="UniProtKB-UniRule"/>
</dbReference>
<dbReference type="PANTHER" id="PTHR33910:SF1">
    <property type="entry name" value="PROTEIN TRANSLOCASE SUBUNIT SECE"/>
    <property type="match status" value="1"/>
</dbReference>
<dbReference type="GO" id="GO:0008320">
    <property type="term" value="F:protein transmembrane transporter activity"/>
    <property type="evidence" value="ECO:0007669"/>
    <property type="project" value="UniProtKB-UniRule"/>
</dbReference>
<dbReference type="Pfam" id="PF00584">
    <property type="entry name" value="SecE"/>
    <property type="match status" value="1"/>
</dbReference>
<keyword evidence="7 9" id="KW-0811">Translocation</keyword>
<evidence type="ECO:0000256" key="2">
    <source>
        <dbReference type="ARBA" id="ARBA00022448"/>
    </source>
</evidence>
<dbReference type="RefSeq" id="WP_186888200.1">
    <property type="nucleotide sequence ID" value="NZ_JACONZ010000003.1"/>
</dbReference>
<dbReference type="InterPro" id="IPR038379">
    <property type="entry name" value="SecE_sf"/>
</dbReference>
<keyword evidence="8 9" id="KW-0472">Membrane</keyword>
<evidence type="ECO:0000313" key="11">
    <source>
        <dbReference type="Proteomes" id="UP000659630"/>
    </source>
</evidence>
<reference evidence="10" key="1">
    <citation type="submission" date="2020-08" db="EMBL/GenBank/DDBJ databases">
        <title>Genome public.</title>
        <authorList>
            <person name="Liu C."/>
            <person name="Sun Q."/>
        </authorList>
    </citation>
    <scope>NUCLEOTIDE SEQUENCE</scope>
    <source>
        <strain evidence="10">BX8</strain>
    </source>
</reference>
<evidence type="ECO:0000313" key="10">
    <source>
        <dbReference type="EMBL" id="MBC5581842.1"/>
    </source>
</evidence>
<evidence type="ECO:0000256" key="8">
    <source>
        <dbReference type="ARBA" id="ARBA00023136"/>
    </source>
</evidence>
<keyword evidence="2 9" id="KW-0813">Transport</keyword>
<gene>
    <name evidence="9 10" type="primary">secE</name>
    <name evidence="10" type="ORF">H8S23_10010</name>
</gene>
<evidence type="ECO:0000256" key="3">
    <source>
        <dbReference type="ARBA" id="ARBA00022475"/>
    </source>
</evidence>
<keyword evidence="6 9" id="KW-1133">Transmembrane helix</keyword>
<dbReference type="GO" id="GO:0009306">
    <property type="term" value="P:protein secretion"/>
    <property type="evidence" value="ECO:0007669"/>
    <property type="project" value="UniProtKB-UniRule"/>
</dbReference>
<comment type="function">
    <text evidence="9">Essential subunit of the Sec protein translocation channel SecYEG. Clamps together the 2 halves of SecY. May contact the channel plug during translocation.</text>
</comment>
<keyword evidence="5 9" id="KW-0653">Protein transport</keyword>
<comment type="caution">
    <text evidence="10">The sequence shown here is derived from an EMBL/GenBank/DDBJ whole genome shotgun (WGS) entry which is preliminary data.</text>
</comment>
<evidence type="ECO:0000256" key="9">
    <source>
        <dbReference type="HAMAP-Rule" id="MF_00422"/>
    </source>
</evidence>
<evidence type="ECO:0000256" key="6">
    <source>
        <dbReference type="ARBA" id="ARBA00022989"/>
    </source>
</evidence>
<dbReference type="PROSITE" id="PS01067">
    <property type="entry name" value="SECE_SEC61G"/>
    <property type="match status" value="1"/>
</dbReference>
<dbReference type="HAMAP" id="MF_00422">
    <property type="entry name" value="SecE"/>
    <property type="match status" value="1"/>
</dbReference>
<dbReference type="InterPro" id="IPR005807">
    <property type="entry name" value="SecE_bac"/>
</dbReference>
<dbReference type="PANTHER" id="PTHR33910">
    <property type="entry name" value="PROTEIN TRANSLOCASE SUBUNIT SECE"/>
    <property type="match status" value="1"/>
</dbReference>
<evidence type="ECO:0000256" key="4">
    <source>
        <dbReference type="ARBA" id="ARBA00022692"/>
    </source>
</evidence>
<dbReference type="GO" id="GO:0005886">
    <property type="term" value="C:plasma membrane"/>
    <property type="evidence" value="ECO:0007669"/>
    <property type="project" value="UniProtKB-SubCell"/>
</dbReference>
<comment type="similarity">
    <text evidence="9">Belongs to the SecE/SEC61-gamma family.</text>
</comment>
<dbReference type="Gene3D" id="1.20.5.1030">
    <property type="entry name" value="Preprotein translocase secy subunit"/>
    <property type="match status" value="1"/>
</dbReference>
<proteinExistence type="inferred from homology"/>
<dbReference type="InterPro" id="IPR001901">
    <property type="entry name" value="Translocase_SecE/Sec61-g"/>
</dbReference>
<dbReference type="NCBIfam" id="TIGR00964">
    <property type="entry name" value="secE_bact"/>
    <property type="match status" value="1"/>
</dbReference>
<dbReference type="GO" id="GO:0065002">
    <property type="term" value="P:intracellular protein transmembrane transport"/>
    <property type="evidence" value="ECO:0007669"/>
    <property type="project" value="UniProtKB-UniRule"/>
</dbReference>
<sequence length="91" mass="10541">MAEKAEKAVKTEKPAKTEKKEKKPFFLIRFFRSIKKFFRDTFTEMKKIVWPSKKQVINNTLVVIAVVIVAGLVIFGLDNLFGLILKLILRT</sequence>
<comment type="subcellular location">
    <subcellularLocation>
        <location evidence="9">Cell membrane</location>
        <topology evidence="9">Single-pass membrane protein</topology>
    </subcellularLocation>
    <subcellularLocation>
        <location evidence="1">Membrane</location>
    </subcellularLocation>
</comment>
<name>A0A923L1E1_9FIRM</name>
<dbReference type="PRINTS" id="PR01650">
    <property type="entry name" value="SECETRNLCASE"/>
</dbReference>
<evidence type="ECO:0000256" key="1">
    <source>
        <dbReference type="ARBA" id="ARBA00004370"/>
    </source>
</evidence>
<keyword evidence="3 9" id="KW-1003">Cell membrane</keyword>